<evidence type="ECO:0000313" key="3">
    <source>
        <dbReference type="Proteomes" id="UP000027190"/>
    </source>
</evidence>
<dbReference type="AlphaFoldDB" id="A0A062UJL5"/>
<dbReference type="OrthoDB" id="7210926at2"/>
<dbReference type="SUPFAM" id="SSF141371">
    <property type="entry name" value="PilZ domain-like"/>
    <property type="match status" value="1"/>
</dbReference>
<organism evidence="2 3">
    <name type="scientific">Hyphomonas chukchiensis</name>
    <dbReference type="NCBI Taxonomy" id="1280947"/>
    <lineage>
        <taxon>Bacteria</taxon>
        <taxon>Pseudomonadati</taxon>
        <taxon>Pseudomonadota</taxon>
        <taxon>Alphaproteobacteria</taxon>
        <taxon>Hyphomonadales</taxon>
        <taxon>Hyphomonadaceae</taxon>
        <taxon>Hyphomonas</taxon>
    </lineage>
</organism>
<reference evidence="2 3" key="1">
    <citation type="journal article" date="2014" name="Antonie Van Leeuwenhoek">
        <title>Hyphomonas beringensis sp. nov. and Hyphomonas chukchiensis sp. nov., isolated from surface seawater of the Bering Sea and Chukchi Sea.</title>
        <authorList>
            <person name="Li C."/>
            <person name="Lai Q."/>
            <person name="Li G."/>
            <person name="Dong C."/>
            <person name="Wang J."/>
            <person name="Liao Y."/>
            <person name="Shao Z."/>
        </authorList>
    </citation>
    <scope>NUCLEOTIDE SEQUENCE [LARGE SCALE GENOMIC DNA]</scope>
    <source>
        <strain evidence="2 3">BH-BN04-4</strain>
    </source>
</reference>
<dbReference type="PATRIC" id="fig|1280947.3.peg.2640"/>
<dbReference type="GO" id="GO:0035438">
    <property type="term" value="F:cyclic-di-GMP binding"/>
    <property type="evidence" value="ECO:0007669"/>
    <property type="project" value="InterPro"/>
</dbReference>
<gene>
    <name evidence="2" type="ORF">HY30_06450</name>
</gene>
<dbReference type="Pfam" id="PF07238">
    <property type="entry name" value="PilZ"/>
    <property type="match status" value="1"/>
</dbReference>
<evidence type="ECO:0000313" key="2">
    <source>
        <dbReference type="EMBL" id="KCZ56754.1"/>
    </source>
</evidence>
<dbReference type="Gene3D" id="2.40.10.220">
    <property type="entry name" value="predicted glycosyltransferase like domains"/>
    <property type="match status" value="1"/>
</dbReference>
<feature type="domain" description="PilZ" evidence="1">
    <location>
        <begin position="7"/>
        <end position="91"/>
    </location>
</feature>
<protein>
    <recommendedName>
        <fullName evidence="1">PilZ domain-containing protein</fullName>
    </recommendedName>
</protein>
<keyword evidence="3" id="KW-1185">Reference proteome</keyword>
<evidence type="ECO:0000259" key="1">
    <source>
        <dbReference type="Pfam" id="PF07238"/>
    </source>
</evidence>
<dbReference type="EMBL" id="AWFG01000041">
    <property type="protein sequence ID" value="KCZ56754.1"/>
    <property type="molecule type" value="Genomic_DNA"/>
</dbReference>
<sequence length="117" mass="12917">MSALSDKRASARVRVNMPGRIVVTSLDAARDCVIRDLSAHGANLQVRDWAEVPLEFYLLFQSLAHPGGVRRTCQRRWQVGDVVGVQFIDAAVDVAVRNTLADDTDLYARLTGLPLKI</sequence>
<dbReference type="Proteomes" id="UP000027190">
    <property type="component" value="Unassembled WGS sequence"/>
</dbReference>
<comment type="caution">
    <text evidence="2">The sequence shown here is derived from an EMBL/GenBank/DDBJ whole genome shotgun (WGS) entry which is preliminary data.</text>
</comment>
<dbReference type="RefSeq" id="WP_034741340.1">
    <property type="nucleotide sequence ID" value="NZ_AWFG01000041.1"/>
</dbReference>
<name>A0A062UJL5_9PROT</name>
<accession>A0A062UJL5</accession>
<proteinExistence type="predicted"/>
<dbReference type="InterPro" id="IPR009875">
    <property type="entry name" value="PilZ_domain"/>
</dbReference>